<dbReference type="OrthoDB" id="9795789at2"/>
<organism evidence="5 6">
    <name type="scientific">Nostocoides japonicum T1-X7</name>
    <dbReference type="NCBI Taxonomy" id="1194083"/>
    <lineage>
        <taxon>Bacteria</taxon>
        <taxon>Bacillati</taxon>
        <taxon>Actinomycetota</taxon>
        <taxon>Actinomycetes</taxon>
        <taxon>Micrococcales</taxon>
        <taxon>Intrasporangiaceae</taxon>
        <taxon>Nostocoides</taxon>
    </lineage>
</organism>
<dbReference type="Proteomes" id="UP000035721">
    <property type="component" value="Unassembled WGS sequence"/>
</dbReference>
<sequence length="292" mass="30410">MVGAAPRVATIGDNVVDRYVERGVMFPGGNAVNVAVHIRRLGVASTYVGAVGTDHAGRVVLDALRSESVDTTAVRVVEGPNAAAEVRVVDGNRVFGRGTHGVSVFDPSPEELALLTTHDIVHTGECSDLERHLPDLQRAARLLSYDFSERPWDYVEDLAPHVDLAILSLPHGRPDVAAETAERVRALGPRIVVVTLGATGALLHDGEIHLAPAGTGPIVDTLGAGDALIARLLVGLSTGEAHEVTLRAATEYASATCATFGAFGHEAPIDGGDVPPAVSSSPTTASEGREPR</sequence>
<evidence type="ECO:0000256" key="1">
    <source>
        <dbReference type="ARBA" id="ARBA00022679"/>
    </source>
</evidence>
<dbReference type="PANTHER" id="PTHR10584:SF166">
    <property type="entry name" value="RIBOKINASE"/>
    <property type="match status" value="1"/>
</dbReference>
<keyword evidence="2" id="KW-0418">Kinase</keyword>
<dbReference type="STRING" id="1194083.BN12_310008"/>
<evidence type="ECO:0000256" key="2">
    <source>
        <dbReference type="ARBA" id="ARBA00022777"/>
    </source>
</evidence>
<evidence type="ECO:0000259" key="4">
    <source>
        <dbReference type="Pfam" id="PF00294"/>
    </source>
</evidence>
<gene>
    <name evidence="5" type="ORF">BN12_310008</name>
</gene>
<evidence type="ECO:0000313" key="5">
    <source>
        <dbReference type="EMBL" id="CCH78620.1"/>
    </source>
</evidence>
<evidence type="ECO:0000256" key="3">
    <source>
        <dbReference type="SAM" id="MobiDB-lite"/>
    </source>
</evidence>
<dbReference type="PROSITE" id="PS00583">
    <property type="entry name" value="PFKB_KINASES_1"/>
    <property type="match status" value="1"/>
</dbReference>
<name>A0A077M373_9MICO</name>
<feature type="domain" description="Carbohydrate kinase PfkB" evidence="4">
    <location>
        <begin position="17"/>
        <end position="262"/>
    </location>
</feature>
<protein>
    <recommendedName>
        <fullName evidence="4">Carbohydrate kinase PfkB domain-containing protein</fullName>
    </recommendedName>
</protein>
<dbReference type="InterPro" id="IPR011611">
    <property type="entry name" value="PfkB_dom"/>
</dbReference>
<evidence type="ECO:0000313" key="6">
    <source>
        <dbReference type="Proteomes" id="UP000035721"/>
    </source>
</evidence>
<dbReference type="AlphaFoldDB" id="A0A077M373"/>
<proteinExistence type="predicted"/>
<dbReference type="RefSeq" id="WP_048550826.1">
    <property type="nucleotide sequence ID" value="NZ_HF570958.1"/>
</dbReference>
<dbReference type="Pfam" id="PF00294">
    <property type="entry name" value="PfkB"/>
    <property type="match status" value="1"/>
</dbReference>
<dbReference type="InterPro" id="IPR029056">
    <property type="entry name" value="Ribokinase-like"/>
</dbReference>
<feature type="compositionally biased region" description="Low complexity" evidence="3">
    <location>
        <begin position="274"/>
        <end position="286"/>
    </location>
</feature>
<accession>A0A077M373</accession>
<dbReference type="Gene3D" id="3.40.1190.20">
    <property type="match status" value="1"/>
</dbReference>
<dbReference type="PANTHER" id="PTHR10584">
    <property type="entry name" value="SUGAR KINASE"/>
    <property type="match status" value="1"/>
</dbReference>
<feature type="region of interest" description="Disordered" evidence="3">
    <location>
        <begin position="269"/>
        <end position="292"/>
    </location>
</feature>
<keyword evidence="6" id="KW-1185">Reference proteome</keyword>
<keyword evidence="1" id="KW-0808">Transferase</keyword>
<dbReference type="InterPro" id="IPR002173">
    <property type="entry name" value="Carboh/pur_kinase_PfkB_CS"/>
</dbReference>
<dbReference type="SUPFAM" id="SSF53613">
    <property type="entry name" value="Ribokinase-like"/>
    <property type="match status" value="1"/>
</dbReference>
<dbReference type="EMBL" id="CAJB01000235">
    <property type="protein sequence ID" value="CCH78620.1"/>
    <property type="molecule type" value="Genomic_DNA"/>
</dbReference>
<comment type="caution">
    <text evidence="5">The sequence shown here is derived from an EMBL/GenBank/DDBJ whole genome shotgun (WGS) entry which is preliminary data.</text>
</comment>
<dbReference type="GO" id="GO:0016301">
    <property type="term" value="F:kinase activity"/>
    <property type="evidence" value="ECO:0007669"/>
    <property type="project" value="UniProtKB-KW"/>
</dbReference>
<reference evidence="5 6" key="1">
    <citation type="journal article" date="2013" name="ISME J.">
        <title>A metabolic model for members of the genus Tetrasphaera involved in enhanced biological phosphorus removal.</title>
        <authorList>
            <person name="Kristiansen R."/>
            <person name="Nguyen H.T.T."/>
            <person name="Saunders A.M."/>
            <person name="Nielsen J.L."/>
            <person name="Wimmer R."/>
            <person name="Le V.Q."/>
            <person name="McIlroy S.J."/>
            <person name="Petrovski S."/>
            <person name="Seviour R.J."/>
            <person name="Calteau A."/>
            <person name="Nielsen K.L."/>
            <person name="Nielsen P.H."/>
        </authorList>
    </citation>
    <scope>NUCLEOTIDE SEQUENCE [LARGE SCALE GENOMIC DNA]</scope>
    <source>
        <strain evidence="5 6">T1-X7</strain>
    </source>
</reference>